<dbReference type="PANTHER" id="PTHR48062">
    <property type="entry name" value="RECEPTOR-LIKE PROTEIN 14"/>
    <property type="match status" value="1"/>
</dbReference>
<keyword evidence="9 12" id="KW-0472">Membrane</keyword>
<feature type="transmembrane region" description="Helical" evidence="12">
    <location>
        <begin position="1982"/>
        <end position="2005"/>
    </location>
</feature>
<dbReference type="PROSITE" id="PS51450">
    <property type="entry name" value="LRR"/>
    <property type="match status" value="7"/>
</dbReference>
<dbReference type="InterPro" id="IPR001611">
    <property type="entry name" value="Leu-rich_rpt"/>
</dbReference>
<evidence type="ECO:0000256" key="5">
    <source>
        <dbReference type="ARBA" id="ARBA00022692"/>
    </source>
</evidence>
<dbReference type="FunFam" id="3.80.10.10:FF:000111">
    <property type="entry name" value="LRR receptor-like serine/threonine-protein kinase ERECTA"/>
    <property type="match status" value="2"/>
</dbReference>
<sequence>MEYWKLVWAFAVAFLFGGYQSEGCWENEKAALFQLKPFFAHINDVDTSWVEGNCCRWNRVECSSSTGRVTRLVLEYGYDEDYNGILQGWYLNVSLFLPFEELKSLDLRGNHIAGFIDNQGNEWELKLMNLEELKLKGNVFNSSILSSLGSLSKLKSLFLSHLYDEYLMEASIDVRGKISLLLLSLKLLNDIVFNMLYILQTLTISYSNWNANLPECFFELTSLEYLDLSFNKLSKNIYVFKNLTLLKYLDLSYNILSGDISVFKNLTSLEYLNLCSNSFFGDTFVFKNLTSLEYLNLSSNNFSGEISVFKNLILLKHLDLSFNNFFETIHVFKNLKSLEYLDVSSNKFSGNISLLKSLTSLRELRLSKNNIEIPSSLAPLFNLSKLQNIYADNNMIYNAETEMHSLDTPTFQLRSISLSCCGDGGSFPQSLTHQHDLQRVDLSNINFKGNQFPNWLLENNKKLKILFLVNSSLSGHFQLPSTSRRGLLELDVSNNSLDGNIPNEIGAKLPSLKLLNMSNNFFGGGIPISIGDMISLAVLDLSNNKLSGGIPRHLPMGLVLFDVSNNQLVGDIQSSMENMSLLSILDLSNNTLSGGIPRWMGKMSNLEALVMANNHFEGSIPMEFCKLNYSLKFLDLSDNNISGSLPSCFSSLSLTHVYLSRNKLKGPITSFFNSNRLVTLDLSNNHLTGNIPNWIGSLSALVYLLLKNNHFEGGIPVQLCKLNRLRLIDASNNNLCGTIPPCLMNTISSDSSHAYYSGSFSADVPIEFTVKSISYFYKGRVLTYLSGIDLSCNKLTGEIPHQFQHFQDIIVLNFSHNSLIGSIPPALSDLSQIESLDLSHNNLSRYIPSQLLGLHFLSLFSVAYNNLSGTTPQRTGQFATFEESSYVGNPFLCGEPLPKKCSIDGSSLSMPRNATDEGFIDMKVFYASNSWVERNCCRWNWVECSTSTGRVTRLFLEYSYDGDNNDIYSTGWYLNLSLFFPFKELKSLNLRGNTIAGFIHNQGIKRSSKLNKLKILDLSENKLLENNILSYLAEFTSLKTLFLENCGLQGSFDILELNNIKNLKELYLSSNQIESLGSLFQNKEQLRLAKLEVLDLSYNYFNNSIFSSLAVLPYLKSLNIESNHLIEWSYIQDLNVLSNLKRLNMTYDGQNNSVPSQDNKKELKLMYLEELNLRGNVFNSSILSSLGSLSNVKSLSLFHIFSMEGSIDVRGLPALKILEKLYVSCQSEYAAELQLQSLDIFPSLKTLSLEMFSLKGTIIIQRWQNLTKLKELTLRDLSYTSSIIQDIGTLTSLEDLVIDGCDIDASLNLHGFCELRQLQKLTISNTNWNASLPECFSELTSLKYLDLSSNNFFGNISIFNNLILLEYLDLSSNNFFENIFVFKNLISLEYLDLSSNKFFGDISLLKSLTSLLELRLSNNNIEILSSLAPLFNLSKLQIIYADNNMIYNAETEMHSVDTPTFQLRSISLSCCGDGGSFPQSLNHQHDLEHVDLSNINFKGYQFPNWLLENNKKLKELHLANSSLSGHFQLPPTSHRGLLYLDVSNNSLDGNIPNEIGAKLPSLKLLNMSINFFGGGIPISIGGMIFLQLLDLSNNKLSGGIPRHLPMGLVLFDVSNNQLFGDIPSSMENLSLLLTLDLSNNTLFGGIPRWMGKMSNLHELVMANNHFEGPIPMELCNLNSSLQFLDLSANNISGSLPSCFIFSRLTHVYLSRNKLKGPITSFLNNNYLVTLDLSNNHLTGNIPNWIGTLSALVYLLLDNNHFEGGIPVQLCKLNRLRLIDVSNNNLFGTIPPCLMNTISNDSSHAYYSDYDYNGYLGSFSADVPIKVTMKSISYFYKGRVLTYLSGIDFSCNKLTGEIPFQFQNFRYIIVLNFSHNSLIGPIPPALSDLSRIESLDLSHNHLSGNIPSQLVGLHFLSFFSVAYNNLSGTTPKRTGQFATFEESSYVGNPFLCGEPLPKNCSTDGSSVSMPTNATDEGFIDMKVFYASFVGSYIVMPLCIAIVLYINPYWRQAWFYHVEAATMSCYYFVLDHILPKRFR</sequence>
<dbReference type="OrthoDB" id="975684at2759"/>
<gene>
    <name evidence="15" type="ORF">J1N35_045607</name>
</gene>
<dbReference type="EMBL" id="JAIQCV010000013">
    <property type="protein sequence ID" value="KAH1033433.1"/>
    <property type="molecule type" value="Genomic_DNA"/>
</dbReference>
<feature type="chain" id="PRO_5039198077" description="Leucine-rich repeat-containing N-terminal plant-type domain-containing protein" evidence="13">
    <location>
        <begin position="22"/>
        <end position="2037"/>
    </location>
</feature>
<evidence type="ECO:0000256" key="11">
    <source>
        <dbReference type="ARBA" id="ARBA00023180"/>
    </source>
</evidence>
<name>A0A9D3UBD4_9ROSI</name>
<keyword evidence="4" id="KW-0433">Leucine-rich repeat</keyword>
<dbReference type="SUPFAM" id="SSF52047">
    <property type="entry name" value="RNI-like"/>
    <property type="match status" value="1"/>
</dbReference>
<evidence type="ECO:0000259" key="14">
    <source>
        <dbReference type="Pfam" id="PF08263"/>
    </source>
</evidence>
<evidence type="ECO:0000256" key="6">
    <source>
        <dbReference type="ARBA" id="ARBA00022729"/>
    </source>
</evidence>
<keyword evidence="5 12" id="KW-0812">Transmembrane</keyword>
<evidence type="ECO:0000313" key="16">
    <source>
        <dbReference type="Proteomes" id="UP000828251"/>
    </source>
</evidence>
<dbReference type="PRINTS" id="PR00019">
    <property type="entry name" value="LEURICHRPT"/>
</dbReference>
<comment type="subcellular location">
    <subcellularLocation>
        <location evidence="1">Cell membrane</location>
        <topology evidence="1">Single-pass type I membrane protein</topology>
    </subcellularLocation>
</comment>
<keyword evidence="10" id="KW-0675">Receptor</keyword>
<feature type="domain" description="Leucine-rich repeat-containing N-terminal plant-type" evidence="14">
    <location>
        <begin position="27"/>
        <end position="63"/>
    </location>
</feature>
<evidence type="ECO:0000256" key="8">
    <source>
        <dbReference type="ARBA" id="ARBA00022989"/>
    </source>
</evidence>
<evidence type="ECO:0000256" key="3">
    <source>
        <dbReference type="ARBA" id="ARBA00022475"/>
    </source>
</evidence>
<comment type="caution">
    <text evidence="15">The sequence shown here is derived from an EMBL/GenBank/DDBJ whole genome shotgun (WGS) entry which is preliminary data.</text>
</comment>
<dbReference type="InterPro" id="IPR013210">
    <property type="entry name" value="LRR_N_plant-typ"/>
</dbReference>
<dbReference type="FunFam" id="3.80.10.10:FF:000095">
    <property type="entry name" value="LRR receptor-like serine/threonine-protein kinase GSO1"/>
    <property type="match status" value="2"/>
</dbReference>
<evidence type="ECO:0000256" key="2">
    <source>
        <dbReference type="ARBA" id="ARBA00009592"/>
    </source>
</evidence>
<evidence type="ECO:0000256" key="10">
    <source>
        <dbReference type="ARBA" id="ARBA00023170"/>
    </source>
</evidence>
<evidence type="ECO:0000256" key="9">
    <source>
        <dbReference type="ARBA" id="ARBA00023136"/>
    </source>
</evidence>
<dbReference type="Pfam" id="PF00560">
    <property type="entry name" value="LRR_1"/>
    <property type="match status" value="14"/>
</dbReference>
<protein>
    <recommendedName>
        <fullName evidence="14">Leucine-rich repeat-containing N-terminal plant-type domain-containing protein</fullName>
    </recommendedName>
</protein>
<keyword evidence="6 13" id="KW-0732">Signal</keyword>
<proteinExistence type="inferred from homology"/>
<evidence type="ECO:0000256" key="7">
    <source>
        <dbReference type="ARBA" id="ARBA00022737"/>
    </source>
</evidence>
<organism evidence="15 16">
    <name type="scientific">Gossypium stocksii</name>
    <dbReference type="NCBI Taxonomy" id="47602"/>
    <lineage>
        <taxon>Eukaryota</taxon>
        <taxon>Viridiplantae</taxon>
        <taxon>Streptophyta</taxon>
        <taxon>Embryophyta</taxon>
        <taxon>Tracheophyta</taxon>
        <taxon>Spermatophyta</taxon>
        <taxon>Magnoliopsida</taxon>
        <taxon>eudicotyledons</taxon>
        <taxon>Gunneridae</taxon>
        <taxon>Pentapetalae</taxon>
        <taxon>rosids</taxon>
        <taxon>malvids</taxon>
        <taxon>Malvales</taxon>
        <taxon>Malvaceae</taxon>
        <taxon>Malvoideae</taxon>
        <taxon>Gossypium</taxon>
    </lineage>
</organism>
<comment type="similarity">
    <text evidence="2">Belongs to the RLP family.</text>
</comment>
<keyword evidence="16" id="KW-1185">Reference proteome</keyword>
<dbReference type="InterPro" id="IPR003591">
    <property type="entry name" value="Leu-rich_rpt_typical-subtyp"/>
</dbReference>
<dbReference type="GO" id="GO:0005886">
    <property type="term" value="C:plasma membrane"/>
    <property type="evidence" value="ECO:0007669"/>
    <property type="project" value="UniProtKB-SubCell"/>
</dbReference>
<evidence type="ECO:0000313" key="15">
    <source>
        <dbReference type="EMBL" id="KAH1033433.1"/>
    </source>
</evidence>
<dbReference type="SMART" id="SM00369">
    <property type="entry name" value="LRR_TYP"/>
    <property type="match status" value="18"/>
</dbReference>
<evidence type="ECO:0000256" key="12">
    <source>
        <dbReference type="SAM" id="Phobius"/>
    </source>
</evidence>
<dbReference type="SMART" id="SM00365">
    <property type="entry name" value="LRR_SD22"/>
    <property type="match status" value="17"/>
</dbReference>
<feature type="transmembrane region" description="Helical" evidence="12">
    <location>
        <begin position="2011"/>
        <end position="2028"/>
    </location>
</feature>
<dbReference type="Gene3D" id="3.80.10.10">
    <property type="entry name" value="Ribonuclease Inhibitor"/>
    <property type="match status" value="11"/>
</dbReference>
<keyword evidence="11" id="KW-0325">Glycoprotein</keyword>
<dbReference type="InterPro" id="IPR032675">
    <property type="entry name" value="LRR_dom_sf"/>
</dbReference>
<feature type="signal peptide" evidence="13">
    <location>
        <begin position="1"/>
        <end position="21"/>
    </location>
</feature>
<dbReference type="InterPro" id="IPR051502">
    <property type="entry name" value="RLP_Defense_Trigger"/>
</dbReference>
<keyword evidence="7" id="KW-0677">Repeat</keyword>
<accession>A0A9D3UBD4</accession>
<dbReference type="Pfam" id="PF08263">
    <property type="entry name" value="LRRNT_2"/>
    <property type="match status" value="2"/>
</dbReference>
<evidence type="ECO:0000256" key="13">
    <source>
        <dbReference type="SAM" id="SignalP"/>
    </source>
</evidence>
<dbReference type="PANTHER" id="PTHR48062:SF21">
    <property type="entry name" value="RECEPTOR-LIKE PROTEIN 12"/>
    <property type="match status" value="1"/>
</dbReference>
<evidence type="ECO:0000256" key="4">
    <source>
        <dbReference type="ARBA" id="ARBA00022614"/>
    </source>
</evidence>
<dbReference type="SUPFAM" id="SSF52058">
    <property type="entry name" value="L domain-like"/>
    <property type="match status" value="5"/>
</dbReference>
<evidence type="ECO:0000256" key="1">
    <source>
        <dbReference type="ARBA" id="ARBA00004251"/>
    </source>
</evidence>
<dbReference type="Proteomes" id="UP000828251">
    <property type="component" value="Unassembled WGS sequence"/>
</dbReference>
<dbReference type="Pfam" id="PF13855">
    <property type="entry name" value="LRR_8"/>
    <property type="match status" value="3"/>
</dbReference>
<keyword evidence="8 12" id="KW-1133">Transmembrane helix</keyword>
<feature type="domain" description="Leucine-rich repeat-containing N-terminal plant-type" evidence="14">
    <location>
        <begin position="927"/>
        <end position="945"/>
    </location>
</feature>
<keyword evidence="3" id="KW-1003">Cell membrane</keyword>
<reference evidence="15 16" key="1">
    <citation type="journal article" date="2021" name="Plant Biotechnol. J.">
        <title>Multi-omics assisted identification of the key and species-specific regulatory components of drought-tolerant mechanisms in Gossypium stocksii.</title>
        <authorList>
            <person name="Yu D."/>
            <person name="Ke L."/>
            <person name="Zhang D."/>
            <person name="Wu Y."/>
            <person name="Sun Y."/>
            <person name="Mei J."/>
            <person name="Sun J."/>
            <person name="Sun Y."/>
        </authorList>
    </citation>
    <scope>NUCLEOTIDE SEQUENCE [LARGE SCALE GENOMIC DNA]</scope>
    <source>
        <strain evidence="16">cv. E1</strain>
        <tissue evidence="15">Leaf</tissue>
    </source>
</reference>